<reference evidence="1 2" key="1">
    <citation type="submission" date="2024-09" db="EMBL/GenBank/DDBJ databases">
        <authorList>
            <person name="Sun Q."/>
            <person name="Mori K."/>
        </authorList>
    </citation>
    <scope>NUCLEOTIDE SEQUENCE [LARGE SCALE GENOMIC DNA]</scope>
    <source>
        <strain evidence="1 2">CECT 9424</strain>
    </source>
</reference>
<dbReference type="RefSeq" id="WP_377068784.1">
    <property type="nucleotide sequence ID" value="NZ_JBHMEC010000012.1"/>
</dbReference>
<evidence type="ECO:0000313" key="1">
    <source>
        <dbReference type="EMBL" id="MFB9149652.1"/>
    </source>
</evidence>
<name>A0ABV5HZ13_9RHOB</name>
<dbReference type="Proteomes" id="UP001589670">
    <property type="component" value="Unassembled WGS sequence"/>
</dbReference>
<gene>
    <name evidence="1" type="ORF">ACFFU4_07825</name>
</gene>
<organism evidence="1 2">
    <name type="scientific">Roseovarius ramblicola</name>
    <dbReference type="NCBI Taxonomy" id="2022336"/>
    <lineage>
        <taxon>Bacteria</taxon>
        <taxon>Pseudomonadati</taxon>
        <taxon>Pseudomonadota</taxon>
        <taxon>Alphaproteobacteria</taxon>
        <taxon>Rhodobacterales</taxon>
        <taxon>Roseobacteraceae</taxon>
        <taxon>Roseovarius</taxon>
    </lineage>
</organism>
<proteinExistence type="predicted"/>
<sequence length="107" mass="12202">MKVQWQVKMEKGRLPDRVRKGVRRNRGGVAKEGVKLYSSDYLRKLYADYQAHGLPALADDLSKCGNRTSLLRPEEQALLMDIIKRSYLTPEQKSIKATVVDVQRGLT</sequence>
<accession>A0ABV5HZ13</accession>
<protein>
    <submittedName>
        <fullName evidence="1">Uncharacterized protein</fullName>
    </submittedName>
</protein>
<comment type="caution">
    <text evidence="1">The sequence shown here is derived from an EMBL/GenBank/DDBJ whole genome shotgun (WGS) entry which is preliminary data.</text>
</comment>
<dbReference type="EMBL" id="JBHMEC010000012">
    <property type="protein sequence ID" value="MFB9149652.1"/>
    <property type="molecule type" value="Genomic_DNA"/>
</dbReference>
<evidence type="ECO:0000313" key="2">
    <source>
        <dbReference type="Proteomes" id="UP001589670"/>
    </source>
</evidence>
<keyword evidence="2" id="KW-1185">Reference proteome</keyword>